<reference evidence="2 3" key="1">
    <citation type="submission" date="2016-03" db="EMBL/GenBank/DDBJ databases">
        <title>Whole genome sequencing of Grifola frondosa 9006-11.</title>
        <authorList>
            <person name="Min B."/>
            <person name="Park H."/>
            <person name="Kim J.-G."/>
            <person name="Cho H."/>
            <person name="Oh Y.-L."/>
            <person name="Kong W.-S."/>
            <person name="Choi I.-G."/>
        </authorList>
    </citation>
    <scope>NUCLEOTIDE SEQUENCE [LARGE SCALE GENOMIC DNA]</scope>
    <source>
        <strain evidence="2 3">9006-11</strain>
    </source>
</reference>
<dbReference type="PANTHER" id="PTHR31027:SF2">
    <property type="entry name" value="LEBERCILIN DOMAIN-CONTAINING PROTEIN"/>
    <property type="match status" value="1"/>
</dbReference>
<dbReference type="GO" id="GO:0003729">
    <property type="term" value="F:mRNA binding"/>
    <property type="evidence" value="ECO:0007669"/>
    <property type="project" value="TreeGrafter"/>
</dbReference>
<proteinExistence type="predicted"/>
<keyword evidence="3" id="KW-1185">Reference proteome</keyword>
<dbReference type="PANTHER" id="PTHR31027">
    <property type="entry name" value="NUCLEAR SEGREGATION PROTEIN BFR1"/>
    <property type="match status" value="1"/>
</dbReference>
<dbReference type="OrthoDB" id="2195113at2759"/>
<protein>
    <recommendedName>
        <fullName evidence="4">Nuclear segregation protein BFR1</fullName>
    </recommendedName>
</protein>
<name>A0A1C7MNR0_GRIFR</name>
<dbReference type="Proteomes" id="UP000092993">
    <property type="component" value="Unassembled WGS sequence"/>
</dbReference>
<dbReference type="AlphaFoldDB" id="A0A1C7MNR0"/>
<dbReference type="GO" id="GO:0005783">
    <property type="term" value="C:endoplasmic reticulum"/>
    <property type="evidence" value="ECO:0007669"/>
    <property type="project" value="TreeGrafter"/>
</dbReference>
<feature type="compositionally biased region" description="Polar residues" evidence="1">
    <location>
        <begin position="1"/>
        <end position="43"/>
    </location>
</feature>
<feature type="region of interest" description="Disordered" evidence="1">
    <location>
        <begin position="367"/>
        <end position="420"/>
    </location>
</feature>
<evidence type="ECO:0000313" key="3">
    <source>
        <dbReference type="Proteomes" id="UP000092993"/>
    </source>
</evidence>
<accession>A0A1C7MNR0</accession>
<evidence type="ECO:0000256" key="1">
    <source>
        <dbReference type="SAM" id="MobiDB-lite"/>
    </source>
</evidence>
<comment type="caution">
    <text evidence="2">The sequence shown here is derived from an EMBL/GenBank/DDBJ whole genome shotgun (WGS) entry which is preliminary data.</text>
</comment>
<dbReference type="STRING" id="5627.A0A1C7MNR0"/>
<organism evidence="2 3">
    <name type="scientific">Grifola frondosa</name>
    <name type="common">Maitake</name>
    <name type="synonym">Polyporus frondosus</name>
    <dbReference type="NCBI Taxonomy" id="5627"/>
    <lineage>
        <taxon>Eukaryota</taxon>
        <taxon>Fungi</taxon>
        <taxon>Dikarya</taxon>
        <taxon>Basidiomycota</taxon>
        <taxon>Agaricomycotina</taxon>
        <taxon>Agaricomycetes</taxon>
        <taxon>Polyporales</taxon>
        <taxon>Grifolaceae</taxon>
        <taxon>Grifola</taxon>
    </lineage>
</organism>
<feature type="region of interest" description="Disordered" evidence="1">
    <location>
        <begin position="1"/>
        <end position="51"/>
    </location>
</feature>
<dbReference type="EMBL" id="LUGG01000003">
    <property type="protein sequence ID" value="OBZ76594.1"/>
    <property type="molecule type" value="Genomic_DNA"/>
</dbReference>
<dbReference type="GO" id="GO:0042175">
    <property type="term" value="C:nuclear outer membrane-endoplasmic reticulum membrane network"/>
    <property type="evidence" value="ECO:0007669"/>
    <property type="project" value="TreeGrafter"/>
</dbReference>
<evidence type="ECO:0000313" key="2">
    <source>
        <dbReference type="EMBL" id="OBZ76594.1"/>
    </source>
</evidence>
<gene>
    <name evidence="2" type="ORF">A0H81_04062</name>
</gene>
<evidence type="ECO:0008006" key="4">
    <source>
        <dbReference type="Google" id="ProtNLM"/>
    </source>
</evidence>
<dbReference type="GO" id="GO:1990904">
    <property type="term" value="C:ribonucleoprotein complex"/>
    <property type="evidence" value="ECO:0007669"/>
    <property type="project" value="TreeGrafter"/>
</dbReference>
<feature type="region of interest" description="Disordered" evidence="1">
    <location>
        <begin position="291"/>
        <end position="310"/>
    </location>
</feature>
<dbReference type="GO" id="GO:0008298">
    <property type="term" value="P:intracellular mRNA localization"/>
    <property type="evidence" value="ECO:0007669"/>
    <property type="project" value="TreeGrafter"/>
</dbReference>
<dbReference type="InterPro" id="IPR039604">
    <property type="entry name" value="Bfr1"/>
</dbReference>
<sequence length="739" mass="82193">MAPKTKSASANGTIKKTKSSTPPADGTASPTVSSTEVQATEASYGSGKPEKALYDAEQHKIKADMDALQVKLNAVKEKISLTSKSGPGNDRKATLRAELDGLRGQQSTSKTARSKIIDQLKTLQEGIQKKVKDLNAAKGKTPYKTVAEVDERIRQLDKQVESGNLKLVEEKRALQEISQCRRSRRAVEGFQAEQEAIEADRAIADELRKQLDDPEAKAISERYDAIRAELDEIKKVGDEAYANRSKLLDERSAIQLQLDELWSKKKESAQRFREANDRYWQKVHEDRARRAERARAQRQEEEEAKKKDAAERLREEAEIPAFQVEIEDCQTLIDYFSGKSSVTSALSTRSLSEQAELSGVPKLELRKVEGGPGEGMVARKKKGEDDESYFVGGKGRKGRKSGVKPATPAESNGADAVGSQLNVPLPRFPLSSNYQYLRRPPPPMSRGEGRGQYQASFREVGAQDRDTCAIDRDRTSERWWGAIHRANIPPSPVDLSPTAAPGGDAVEKVESVQEVEAVYSILTTRTLHSIFIMVSVPPDPTSRTKCIRRKKAKHTEGADRRTEVNVSIKLDTRILISDSSGCTRDMISTPGAVLFDLSYSVVDQSRGEMIMPLPYRLNSLTDFLPFWKPCVNGSGVAAVGYCSACGLLYTPLSSDLLKGVLFLIDVLDIIYIDVRICRSLHYRSDDKDCRLPIHPNEIKWHANNSTHISRLPYSLALVRNMCRTPRCASRGRILFSEEE</sequence>